<name>A0A2M6K972_9BACT</name>
<sequence length="334" mass="39284">MELKQVKTKDDLEEAVVKTIAFFDLFDCPVTLNEIWRYSGARRRLSEVIKFLEMEGLKDIFESKSGFYFLAGREELIKTRLARYNYTDRKFKRAIWVARVFKLVPWIKMMAVGNIIGAHNLKNEGDIDLFIITAKNRIWLARFFCVGIIKLLNLRPKPGQEKDKICLSFFVSEDNLDLRDLRLGQKGTKFPACASPLASARRAGNLVPQGDIYFNYWLAGLVPIFNINNTYEKFIKANSWLRDFFPNWRESGASHRRDVGRPLPKLYYYILDFVFGWAEGLMQKFQIKILPDNLKNLINKDTRTVVNDRVIKLYSNDRREEYREKFYAKIKKLN</sequence>
<dbReference type="AlphaFoldDB" id="A0A2M6K972"/>
<evidence type="ECO:0000313" key="2">
    <source>
        <dbReference type="Proteomes" id="UP000230869"/>
    </source>
</evidence>
<protein>
    <recommendedName>
        <fullName evidence="3">Polymerase nucleotidyl transferase domain-containing protein</fullName>
    </recommendedName>
</protein>
<organism evidence="1 2">
    <name type="scientific">Candidatus Falkowbacteria bacterium CG11_big_fil_rev_8_21_14_0_20_39_10</name>
    <dbReference type="NCBI Taxonomy" id="1974570"/>
    <lineage>
        <taxon>Bacteria</taxon>
        <taxon>Candidatus Falkowiibacteriota</taxon>
    </lineage>
</organism>
<accession>A0A2M6K972</accession>
<proteinExistence type="predicted"/>
<evidence type="ECO:0000313" key="1">
    <source>
        <dbReference type="EMBL" id="PIR13369.1"/>
    </source>
</evidence>
<evidence type="ECO:0008006" key="3">
    <source>
        <dbReference type="Google" id="ProtNLM"/>
    </source>
</evidence>
<reference evidence="1 2" key="1">
    <citation type="submission" date="2017-09" db="EMBL/GenBank/DDBJ databases">
        <title>Depth-based differentiation of microbial function through sediment-hosted aquifers and enrichment of novel symbionts in the deep terrestrial subsurface.</title>
        <authorList>
            <person name="Probst A.J."/>
            <person name="Ladd B."/>
            <person name="Jarett J.K."/>
            <person name="Geller-Mcgrath D.E."/>
            <person name="Sieber C.M."/>
            <person name="Emerson J.B."/>
            <person name="Anantharaman K."/>
            <person name="Thomas B.C."/>
            <person name="Malmstrom R."/>
            <person name="Stieglmeier M."/>
            <person name="Klingl A."/>
            <person name="Woyke T."/>
            <person name="Ryan C.M."/>
            <person name="Banfield J.F."/>
        </authorList>
    </citation>
    <scope>NUCLEOTIDE SEQUENCE [LARGE SCALE GENOMIC DNA]</scope>
    <source>
        <strain evidence="1">CG11_big_fil_rev_8_21_14_0_20_39_10</strain>
    </source>
</reference>
<comment type="caution">
    <text evidence="1">The sequence shown here is derived from an EMBL/GenBank/DDBJ whole genome shotgun (WGS) entry which is preliminary data.</text>
</comment>
<dbReference type="EMBL" id="PCWW01000041">
    <property type="protein sequence ID" value="PIR13369.1"/>
    <property type="molecule type" value="Genomic_DNA"/>
</dbReference>
<dbReference type="Proteomes" id="UP000230869">
    <property type="component" value="Unassembled WGS sequence"/>
</dbReference>
<gene>
    <name evidence="1" type="ORF">COV49_02530</name>
</gene>